<gene>
    <name evidence="2" type="ORF">CK820_G0049413</name>
</gene>
<sequence>MRLFLSLPVLVVVLSIVLEGSPRLSPAGAKSAQESPSNR</sequence>
<feature type="chain" id="PRO_5014474012" evidence="1">
    <location>
        <begin position="20"/>
        <end position="39"/>
    </location>
</feature>
<accession>A0A2J8PYD2</accession>
<keyword evidence="1" id="KW-0732">Signal</keyword>
<evidence type="ECO:0000313" key="3">
    <source>
        <dbReference type="Proteomes" id="UP000236370"/>
    </source>
</evidence>
<proteinExistence type="predicted"/>
<organism evidence="2 3">
    <name type="scientific">Pan troglodytes</name>
    <name type="common">Chimpanzee</name>
    <dbReference type="NCBI Taxonomy" id="9598"/>
    <lineage>
        <taxon>Eukaryota</taxon>
        <taxon>Metazoa</taxon>
        <taxon>Chordata</taxon>
        <taxon>Craniata</taxon>
        <taxon>Vertebrata</taxon>
        <taxon>Euteleostomi</taxon>
        <taxon>Mammalia</taxon>
        <taxon>Eutheria</taxon>
        <taxon>Euarchontoglires</taxon>
        <taxon>Primates</taxon>
        <taxon>Haplorrhini</taxon>
        <taxon>Catarrhini</taxon>
        <taxon>Hominidae</taxon>
        <taxon>Pan</taxon>
    </lineage>
</organism>
<feature type="signal peptide" evidence="1">
    <location>
        <begin position="1"/>
        <end position="19"/>
    </location>
</feature>
<dbReference type="AlphaFoldDB" id="A0A2J8PYD2"/>
<evidence type="ECO:0000313" key="2">
    <source>
        <dbReference type="EMBL" id="PNI89027.1"/>
    </source>
</evidence>
<reference evidence="2 3" key="1">
    <citation type="submission" date="2017-12" db="EMBL/GenBank/DDBJ databases">
        <title>High-resolution comparative analysis of great ape genomes.</title>
        <authorList>
            <person name="Pollen A."/>
            <person name="Hastie A."/>
            <person name="Hormozdiari F."/>
            <person name="Dougherty M."/>
            <person name="Liu R."/>
            <person name="Chaisson M."/>
            <person name="Hoppe E."/>
            <person name="Hill C."/>
            <person name="Pang A."/>
            <person name="Hillier L."/>
            <person name="Baker C."/>
            <person name="Armstrong J."/>
            <person name="Shendure J."/>
            <person name="Paten B."/>
            <person name="Wilson R."/>
            <person name="Chao H."/>
            <person name="Schneider V."/>
            <person name="Ventura M."/>
            <person name="Kronenberg Z."/>
            <person name="Murali S."/>
            <person name="Gordon D."/>
            <person name="Cantsilieris S."/>
            <person name="Munson K."/>
            <person name="Nelson B."/>
            <person name="Raja A."/>
            <person name="Underwood J."/>
            <person name="Diekhans M."/>
            <person name="Fiddes I."/>
            <person name="Haussler D."/>
            <person name="Eichler E."/>
        </authorList>
    </citation>
    <scope>NUCLEOTIDE SEQUENCE [LARGE SCALE GENOMIC DNA]</scope>
    <source>
        <strain evidence="2">Yerkes chimp pedigree #C0471</strain>
    </source>
</reference>
<name>A0A2J8PYD2_PANTR</name>
<dbReference type="Proteomes" id="UP000236370">
    <property type="component" value="Unassembled WGS sequence"/>
</dbReference>
<comment type="caution">
    <text evidence="2">The sequence shown here is derived from an EMBL/GenBank/DDBJ whole genome shotgun (WGS) entry which is preliminary data.</text>
</comment>
<dbReference type="EMBL" id="NBAG03000106">
    <property type="protein sequence ID" value="PNI89027.1"/>
    <property type="molecule type" value="Genomic_DNA"/>
</dbReference>
<protein>
    <submittedName>
        <fullName evidence="2">APOC1 isoform 8</fullName>
    </submittedName>
</protein>
<evidence type="ECO:0000256" key="1">
    <source>
        <dbReference type="SAM" id="SignalP"/>
    </source>
</evidence>